<reference evidence="2" key="1">
    <citation type="journal article" date="2014" name="Proc. Natl. Acad. Sci. U.S.A.">
        <title>Extensive sampling of basidiomycete genomes demonstrates inadequacy of the white-rot/brown-rot paradigm for wood decay fungi.</title>
        <authorList>
            <person name="Riley R."/>
            <person name="Salamov A.A."/>
            <person name="Brown D.W."/>
            <person name="Nagy L.G."/>
            <person name="Floudas D."/>
            <person name="Held B.W."/>
            <person name="Levasseur A."/>
            <person name="Lombard V."/>
            <person name="Morin E."/>
            <person name="Otillar R."/>
            <person name="Lindquist E.A."/>
            <person name="Sun H."/>
            <person name="LaButti K.M."/>
            <person name="Schmutz J."/>
            <person name="Jabbour D."/>
            <person name="Luo H."/>
            <person name="Baker S.E."/>
            <person name="Pisabarro A.G."/>
            <person name="Walton J.D."/>
            <person name="Blanchette R.A."/>
            <person name="Henrissat B."/>
            <person name="Martin F."/>
            <person name="Cullen D."/>
            <person name="Hibbett D.S."/>
            <person name="Grigoriev I.V."/>
        </authorList>
    </citation>
    <scope>NUCLEOTIDE SEQUENCE [LARGE SCALE GENOMIC DNA]</scope>
    <source>
        <strain evidence="2">CBS 339.88</strain>
    </source>
</reference>
<evidence type="ECO:0000313" key="2">
    <source>
        <dbReference type="Proteomes" id="UP000027222"/>
    </source>
</evidence>
<gene>
    <name evidence="1" type="ORF">GALMADRAFT_241480</name>
</gene>
<accession>A0A067TLZ6</accession>
<dbReference type="Proteomes" id="UP000027222">
    <property type="component" value="Unassembled WGS sequence"/>
</dbReference>
<protein>
    <submittedName>
        <fullName evidence="1">Uncharacterized protein</fullName>
    </submittedName>
</protein>
<dbReference type="EMBL" id="KL142371">
    <property type="protein sequence ID" value="KDR80924.1"/>
    <property type="molecule type" value="Genomic_DNA"/>
</dbReference>
<proteinExistence type="predicted"/>
<organism evidence="1 2">
    <name type="scientific">Galerina marginata (strain CBS 339.88)</name>
    <dbReference type="NCBI Taxonomy" id="685588"/>
    <lineage>
        <taxon>Eukaryota</taxon>
        <taxon>Fungi</taxon>
        <taxon>Dikarya</taxon>
        <taxon>Basidiomycota</taxon>
        <taxon>Agaricomycotina</taxon>
        <taxon>Agaricomycetes</taxon>
        <taxon>Agaricomycetidae</taxon>
        <taxon>Agaricales</taxon>
        <taxon>Agaricineae</taxon>
        <taxon>Strophariaceae</taxon>
        <taxon>Galerina</taxon>
    </lineage>
</organism>
<keyword evidence="2" id="KW-1185">Reference proteome</keyword>
<dbReference type="AlphaFoldDB" id="A0A067TLZ6"/>
<dbReference type="HOGENOM" id="CLU_1695608_0_0_1"/>
<name>A0A067TLZ6_GALM3</name>
<evidence type="ECO:0000313" key="1">
    <source>
        <dbReference type="EMBL" id="KDR80924.1"/>
    </source>
</evidence>
<sequence length="155" mass="17519">MVERGCIVCGTLVYKAGRRNKGRNGMGWTSNIGIIHRSEAKVGIEDAKFPPWGPDFIVEGDCKECNFRPGDEDDSYTVHVTCIIIPVMDIARPAKRQRRNINIANKQTPGGPSKTTVTSKLTAEKAAVVCTFLDEEFEILNDRELWEDDWEEIYR</sequence>